<keyword evidence="1" id="KW-0472">Membrane</keyword>
<name>A0A397EC16_APHAT</name>
<gene>
    <name evidence="2" type="ORF">DYB30_014091</name>
</gene>
<accession>A0A397EC16</accession>
<dbReference type="AlphaFoldDB" id="A0A397EC16"/>
<organism evidence="2 3">
    <name type="scientific">Aphanomyces astaci</name>
    <name type="common">Crayfish plague agent</name>
    <dbReference type="NCBI Taxonomy" id="112090"/>
    <lineage>
        <taxon>Eukaryota</taxon>
        <taxon>Sar</taxon>
        <taxon>Stramenopiles</taxon>
        <taxon>Oomycota</taxon>
        <taxon>Saprolegniomycetes</taxon>
        <taxon>Saprolegniales</taxon>
        <taxon>Verrucalvaceae</taxon>
        <taxon>Aphanomyces</taxon>
    </lineage>
</organism>
<dbReference type="EMBL" id="QUTD01001684">
    <property type="protein sequence ID" value="RHY77522.1"/>
    <property type="molecule type" value="Genomic_DNA"/>
</dbReference>
<sequence length="73" mass="7932">SAEGLNLLSEWGRGRYYALVHVRGELTPEVEIEVRGVSVDLLRVALKWELPGLGLGLVLLVLAFRGGMLEGGM</sequence>
<comment type="caution">
    <text evidence="2">The sequence shown here is derived from an EMBL/GenBank/DDBJ whole genome shotgun (WGS) entry which is preliminary data.</text>
</comment>
<keyword evidence="1" id="KW-1133">Transmembrane helix</keyword>
<dbReference type="Proteomes" id="UP000266643">
    <property type="component" value="Unassembled WGS sequence"/>
</dbReference>
<reference evidence="2 3" key="1">
    <citation type="submission" date="2018-08" db="EMBL/GenBank/DDBJ databases">
        <title>Aphanomyces genome sequencing and annotation.</title>
        <authorList>
            <person name="Minardi D."/>
            <person name="Oidtmann B."/>
            <person name="Van Der Giezen M."/>
            <person name="Studholme D.J."/>
        </authorList>
    </citation>
    <scope>NUCLEOTIDE SEQUENCE [LARGE SCALE GENOMIC DNA]</scope>
    <source>
        <strain evidence="2 3">D2</strain>
    </source>
</reference>
<feature type="transmembrane region" description="Helical" evidence="1">
    <location>
        <begin position="50"/>
        <end position="68"/>
    </location>
</feature>
<evidence type="ECO:0000313" key="2">
    <source>
        <dbReference type="EMBL" id="RHY77522.1"/>
    </source>
</evidence>
<proteinExistence type="predicted"/>
<evidence type="ECO:0000256" key="1">
    <source>
        <dbReference type="SAM" id="Phobius"/>
    </source>
</evidence>
<protein>
    <submittedName>
        <fullName evidence="2">Uncharacterized protein</fullName>
    </submittedName>
</protein>
<feature type="non-terminal residue" evidence="2">
    <location>
        <position position="1"/>
    </location>
</feature>
<keyword evidence="1" id="KW-0812">Transmembrane</keyword>
<evidence type="ECO:0000313" key="3">
    <source>
        <dbReference type="Proteomes" id="UP000266643"/>
    </source>
</evidence>